<dbReference type="Gene3D" id="3.30.420.10">
    <property type="entry name" value="Ribonuclease H-like superfamily/Ribonuclease H"/>
    <property type="match status" value="1"/>
</dbReference>
<reference evidence="5" key="1">
    <citation type="submission" date="2025-08" db="UniProtKB">
        <authorList>
            <consortium name="RefSeq"/>
        </authorList>
    </citation>
    <scope>IDENTIFICATION</scope>
    <source>
        <tissue evidence="5">Whole body</tissue>
    </source>
</reference>
<dbReference type="InterPro" id="IPR007889">
    <property type="entry name" value="HTH_Psq"/>
</dbReference>
<proteinExistence type="predicted"/>
<dbReference type="Proteomes" id="UP000694846">
    <property type="component" value="Unplaced"/>
</dbReference>
<dbReference type="PANTHER" id="PTHR19303">
    <property type="entry name" value="TRANSPOSON"/>
    <property type="match status" value="1"/>
</dbReference>
<dbReference type="GeneID" id="112688787"/>
<protein>
    <submittedName>
        <fullName evidence="5">Uncharacterized protein LOC112688787</fullName>
    </submittedName>
</protein>
<dbReference type="PANTHER" id="PTHR19303:SF74">
    <property type="entry name" value="POGO TRANSPOSABLE ELEMENT WITH KRAB DOMAIN"/>
    <property type="match status" value="1"/>
</dbReference>
<dbReference type="Pfam" id="PF05225">
    <property type="entry name" value="HTH_psq"/>
    <property type="match status" value="1"/>
</dbReference>
<feature type="compositionally biased region" description="Basic and acidic residues" evidence="1">
    <location>
        <begin position="450"/>
        <end position="470"/>
    </location>
</feature>
<dbReference type="RefSeq" id="XP_025417934.1">
    <property type="nucleotide sequence ID" value="XM_025562149.1"/>
</dbReference>
<dbReference type="GO" id="GO:0005634">
    <property type="term" value="C:nucleus"/>
    <property type="evidence" value="ECO:0007669"/>
    <property type="project" value="TreeGrafter"/>
</dbReference>
<evidence type="ECO:0000256" key="1">
    <source>
        <dbReference type="SAM" id="MobiDB-lite"/>
    </source>
</evidence>
<dbReference type="AlphaFoldDB" id="A0A8B8G3W7"/>
<accession>A0A8B8G3W7</accession>
<evidence type="ECO:0000259" key="2">
    <source>
        <dbReference type="Pfam" id="PF03184"/>
    </source>
</evidence>
<feature type="domain" description="HTH psq-type" evidence="3">
    <location>
        <begin position="1"/>
        <end position="39"/>
    </location>
</feature>
<dbReference type="OrthoDB" id="6606575at2759"/>
<evidence type="ECO:0000259" key="3">
    <source>
        <dbReference type="Pfam" id="PF05225"/>
    </source>
</evidence>
<feature type="compositionally biased region" description="Polar residues" evidence="1">
    <location>
        <begin position="422"/>
        <end position="443"/>
    </location>
</feature>
<dbReference type="InterPro" id="IPR004875">
    <property type="entry name" value="DDE_SF_endonuclease_dom"/>
</dbReference>
<feature type="region of interest" description="Disordered" evidence="1">
    <location>
        <begin position="422"/>
        <end position="470"/>
    </location>
</feature>
<gene>
    <name evidence="5" type="primary">LOC112688787</name>
</gene>
<organism evidence="4 5">
    <name type="scientific">Sipha flava</name>
    <name type="common">yellow sugarcane aphid</name>
    <dbReference type="NCBI Taxonomy" id="143950"/>
    <lineage>
        <taxon>Eukaryota</taxon>
        <taxon>Metazoa</taxon>
        <taxon>Ecdysozoa</taxon>
        <taxon>Arthropoda</taxon>
        <taxon>Hexapoda</taxon>
        <taxon>Insecta</taxon>
        <taxon>Pterygota</taxon>
        <taxon>Neoptera</taxon>
        <taxon>Paraneoptera</taxon>
        <taxon>Hemiptera</taxon>
        <taxon>Sternorrhyncha</taxon>
        <taxon>Aphidomorpha</taxon>
        <taxon>Aphidoidea</taxon>
        <taxon>Aphididae</taxon>
        <taxon>Sipha</taxon>
    </lineage>
</organism>
<evidence type="ECO:0000313" key="5">
    <source>
        <dbReference type="RefSeq" id="XP_025417934.1"/>
    </source>
</evidence>
<feature type="domain" description="DDE-1" evidence="2">
    <location>
        <begin position="206"/>
        <end position="341"/>
    </location>
</feature>
<dbReference type="InterPro" id="IPR036397">
    <property type="entry name" value="RNaseH_sf"/>
</dbReference>
<dbReference type="InterPro" id="IPR050863">
    <property type="entry name" value="CenT-Element_Derived"/>
</dbReference>
<name>A0A8B8G3W7_9HEMI</name>
<dbReference type="Pfam" id="PF03184">
    <property type="entry name" value="DDE_1"/>
    <property type="match status" value="1"/>
</dbReference>
<keyword evidence="4" id="KW-1185">Reference proteome</keyword>
<sequence>MDAAAEDVISGSIPLRKAANAYNCNFMTLQRYVKKLKIAKENGDSTLDIKIGYAKPRQIFSEHQEQELANYLKQSAKIFFGLSTMDTKTLAYDYAKANNVNVPDNWHTNKKASKDWLIGFLKRNSSLSIRTPEATSLGRMTSFNRHNVSEFFTNLSRVYEQYKFGCQDIWNIDEKGVTTVQRPNKIIASKGIKQVGAATSGERGSLVTLVYAVSASGNSVPPLLIFPRKYFKDNFVADGPPGCIGSANPSGWVTSEEFLLFIKHFVKHTKCSKEHPVLIVLDNHASHLSVNMINYCRENGIILLSFPPHTSHKLQPLDRSVYGPFKRFYNAATDSWMKNNRGKTMVIYNIPSLIKAALPNAATPKNILSGFTSTGIWSFNKDVFTEEDYLPSEVTNRLLVTENITSDSVSNEIIGNQKNINEYTKDIPSTPSLKNQDNENNQVKVGVSPEELRPYPKAKERKKKYEPQKN</sequence>
<evidence type="ECO:0000313" key="4">
    <source>
        <dbReference type="Proteomes" id="UP000694846"/>
    </source>
</evidence>
<dbReference type="GO" id="GO:0003677">
    <property type="term" value="F:DNA binding"/>
    <property type="evidence" value="ECO:0007669"/>
    <property type="project" value="InterPro"/>
</dbReference>